<evidence type="ECO:0000256" key="1">
    <source>
        <dbReference type="SAM" id="SignalP"/>
    </source>
</evidence>
<protein>
    <recommendedName>
        <fullName evidence="4">Transglutaminase-like domain-containing protein</fullName>
    </recommendedName>
</protein>
<keyword evidence="1" id="KW-0732">Signal</keyword>
<evidence type="ECO:0000313" key="2">
    <source>
        <dbReference type="EMBL" id="MDT0593356.1"/>
    </source>
</evidence>
<dbReference type="EMBL" id="JAVRHX010000001">
    <property type="protein sequence ID" value="MDT0593356.1"/>
    <property type="molecule type" value="Genomic_DNA"/>
</dbReference>
<dbReference type="Proteomes" id="UP001253545">
    <property type="component" value="Unassembled WGS sequence"/>
</dbReference>
<gene>
    <name evidence="2" type="ORF">RM552_00695</name>
</gene>
<evidence type="ECO:0000313" key="3">
    <source>
        <dbReference type="Proteomes" id="UP001253545"/>
    </source>
</evidence>
<organism evidence="2 3">
    <name type="scientific">Glaciecola petra</name>
    <dbReference type="NCBI Taxonomy" id="3075602"/>
    <lineage>
        <taxon>Bacteria</taxon>
        <taxon>Pseudomonadati</taxon>
        <taxon>Pseudomonadota</taxon>
        <taxon>Gammaproteobacteria</taxon>
        <taxon>Alteromonadales</taxon>
        <taxon>Alteromonadaceae</taxon>
        <taxon>Glaciecola</taxon>
    </lineage>
</organism>
<feature type="signal peptide" evidence="1">
    <location>
        <begin position="1"/>
        <end position="24"/>
    </location>
</feature>
<evidence type="ECO:0008006" key="4">
    <source>
        <dbReference type="Google" id="ProtNLM"/>
    </source>
</evidence>
<keyword evidence="3" id="KW-1185">Reference proteome</keyword>
<name>A0ABU2ZL60_9ALTE</name>
<reference evidence="2 3" key="1">
    <citation type="submission" date="2023-09" db="EMBL/GenBank/DDBJ databases">
        <authorList>
            <person name="Rey-Velasco X."/>
        </authorList>
    </citation>
    <scope>NUCLEOTIDE SEQUENCE [LARGE SCALE GENOMIC DNA]</scope>
    <source>
        <strain evidence="2 3">P117</strain>
    </source>
</reference>
<sequence length="317" mass="36503">MYNLIKKLVYACFLFSAYFITAQAQQVNFYKQVNTIQTEFSYLWKHKNDTFQLRFDINNESLGQMPNSPINYNQRLLQDWVYNEVMWVAKSIDPKKSKVKITRKGDRLGFSVESRIPGEAQKILDNLTTAYETAKNDYWKKHFFVQYQSSNGANLIRHDHARYAELSSMELKPIVRAIEKAQQNPGDKREFVNIALSWIQNIPYDRLDNRRTSNAAGLISPRDLLLQNRGDCDSKSTLMAAILKAYNPQIKIEMVYLSDHALLAISMPSKPQELTVTSQGVSYVLVEPTGPAQYEIGEVAPSTRQELRNSQFQLITL</sequence>
<comment type="caution">
    <text evidence="2">The sequence shown here is derived from an EMBL/GenBank/DDBJ whole genome shotgun (WGS) entry which is preliminary data.</text>
</comment>
<dbReference type="RefSeq" id="WP_311366877.1">
    <property type="nucleotide sequence ID" value="NZ_JAVRHX010000001.1"/>
</dbReference>
<accession>A0ABU2ZL60</accession>
<proteinExistence type="predicted"/>
<feature type="chain" id="PRO_5046000208" description="Transglutaminase-like domain-containing protein" evidence="1">
    <location>
        <begin position="25"/>
        <end position="317"/>
    </location>
</feature>